<evidence type="ECO:0000256" key="1">
    <source>
        <dbReference type="SAM" id="Phobius"/>
    </source>
</evidence>
<name>A0ABT1ZUM7_9BURK</name>
<accession>A0ABT1ZUM7</accession>
<feature type="transmembrane region" description="Helical" evidence="1">
    <location>
        <begin position="7"/>
        <end position="27"/>
    </location>
</feature>
<dbReference type="EMBL" id="JANUGW010000014">
    <property type="protein sequence ID" value="MCS0583640.1"/>
    <property type="molecule type" value="Genomic_DNA"/>
</dbReference>
<feature type="transmembrane region" description="Helical" evidence="1">
    <location>
        <begin position="47"/>
        <end position="67"/>
    </location>
</feature>
<organism evidence="2 3">
    <name type="scientific">Massilia pinisoli</name>
    <dbReference type="NCBI Taxonomy" id="1772194"/>
    <lineage>
        <taxon>Bacteria</taxon>
        <taxon>Pseudomonadati</taxon>
        <taxon>Pseudomonadota</taxon>
        <taxon>Betaproteobacteria</taxon>
        <taxon>Burkholderiales</taxon>
        <taxon>Oxalobacteraceae</taxon>
        <taxon>Telluria group</taxon>
        <taxon>Massilia</taxon>
    </lineage>
</organism>
<evidence type="ECO:0000313" key="3">
    <source>
        <dbReference type="Proteomes" id="UP001204151"/>
    </source>
</evidence>
<dbReference type="Proteomes" id="UP001204151">
    <property type="component" value="Unassembled WGS sequence"/>
</dbReference>
<comment type="caution">
    <text evidence="2">The sequence shown here is derived from an EMBL/GenBank/DDBJ whole genome shotgun (WGS) entry which is preliminary data.</text>
</comment>
<sequence>MISTGFIIAGVASVFGFAAMMFLAVTAVMNGHGMEIYRTVWLFEDSWIGFLVCVGFTIAAMIVAALFRLRDYLQLRRLERDSI</sequence>
<keyword evidence="1" id="KW-0472">Membrane</keyword>
<evidence type="ECO:0000313" key="2">
    <source>
        <dbReference type="EMBL" id="MCS0583640.1"/>
    </source>
</evidence>
<keyword evidence="3" id="KW-1185">Reference proteome</keyword>
<keyword evidence="1" id="KW-0812">Transmembrane</keyword>
<gene>
    <name evidence="2" type="ORF">NX784_18770</name>
</gene>
<dbReference type="RefSeq" id="WP_258818219.1">
    <property type="nucleotide sequence ID" value="NZ_JANUGW010000014.1"/>
</dbReference>
<reference evidence="2 3" key="1">
    <citation type="submission" date="2022-08" db="EMBL/GenBank/DDBJ databases">
        <title>Reclassification of Massilia species as members of the genera Telluria, Duganella, Pseudoduganella, Mokoshia gen. nov. and Zemynaea gen. nov. using orthogonal and non-orthogonal genome-based approaches.</title>
        <authorList>
            <person name="Bowman J.P."/>
        </authorList>
    </citation>
    <scope>NUCLEOTIDE SEQUENCE [LARGE SCALE GENOMIC DNA]</scope>
    <source>
        <strain evidence="2 3">JCM 31316</strain>
    </source>
</reference>
<proteinExistence type="predicted"/>
<keyword evidence="1" id="KW-1133">Transmembrane helix</keyword>
<protein>
    <submittedName>
        <fullName evidence="2">Uncharacterized protein</fullName>
    </submittedName>
</protein>